<dbReference type="Gene3D" id="3.40.50.300">
    <property type="entry name" value="P-loop containing nucleotide triphosphate hydrolases"/>
    <property type="match status" value="1"/>
</dbReference>
<dbReference type="Proteomes" id="UP000003648">
    <property type="component" value="Unassembled WGS sequence"/>
</dbReference>
<sequence length="39" mass="4523">MHQLRGRIGRGTTQSYCIFVSDPKTDSAKKTSENYKYVR</sequence>
<dbReference type="AlphaFoldDB" id="E1NUF8"/>
<proteinExistence type="predicted"/>
<comment type="caution">
    <text evidence="1">The sequence shown here is derived from an EMBL/GenBank/DDBJ whole genome shotgun (WGS) entry which is preliminary data.</text>
</comment>
<evidence type="ECO:0000313" key="2">
    <source>
        <dbReference type="Proteomes" id="UP000003648"/>
    </source>
</evidence>
<dbReference type="EMBL" id="AEHQ01000076">
    <property type="protein sequence ID" value="EFO70230.1"/>
    <property type="molecule type" value="Genomic_DNA"/>
</dbReference>
<organism evidence="1 2">
    <name type="scientific">Lactobacillus iners LactinV 01V1-a</name>
    <dbReference type="NCBI Taxonomy" id="879297"/>
    <lineage>
        <taxon>Bacteria</taxon>
        <taxon>Bacillati</taxon>
        <taxon>Bacillota</taxon>
        <taxon>Bacilli</taxon>
        <taxon>Lactobacillales</taxon>
        <taxon>Lactobacillaceae</taxon>
        <taxon>Lactobacillus</taxon>
    </lineage>
</organism>
<protein>
    <recommendedName>
        <fullName evidence="3">Helicase C-terminal domain-containing protein</fullName>
    </recommendedName>
</protein>
<name>E1NUF8_9LACO</name>
<gene>
    <name evidence="1" type="ORF">HMPREF9211_0822</name>
</gene>
<reference evidence="1 2" key="1">
    <citation type="submission" date="2010-09" db="EMBL/GenBank/DDBJ databases">
        <authorList>
            <person name="Durkin A.S."/>
            <person name="Madupu R."/>
            <person name="Torralba M."/>
            <person name="Gillis M."/>
            <person name="Methe B."/>
            <person name="Sutton G."/>
            <person name="Nelson K.E."/>
        </authorList>
    </citation>
    <scope>NUCLEOTIDE SEQUENCE [LARGE SCALE GENOMIC DNA]</scope>
    <source>
        <strain evidence="1 2">LactinV 01V1-a</strain>
    </source>
</reference>
<dbReference type="InterPro" id="IPR027417">
    <property type="entry name" value="P-loop_NTPase"/>
</dbReference>
<accession>E1NUF8</accession>
<evidence type="ECO:0000313" key="1">
    <source>
        <dbReference type="EMBL" id="EFO70230.1"/>
    </source>
</evidence>
<evidence type="ECO:0008006" key="3">
    <source>
        <dbReference type="Google" id="ProtNLM"/>
    </source>
</evidence>